<dbReference type="Gene3D" id="3.10.490.10">
    <property type="entry name" value="Gamma-glutamyl cyclotransferase-like"/>
    <property type="match status" value="1"/>
</dbReference>
<dbReference type="InterPro" id="IPR036568">
    <property type="entry name" value="GGCT-like_sf"/>
</dbReference>
<keyword evidence="2" id="KW-0808">Transferase</keyword>
<dbReference type="Pfam" id="PF06094">
    <property type="entry name" value="GGACT"/>
    <property type="match status" value="1"/>
</dbReference>
<feature type="domain" description="Gamma-glutamylcyclotransferase AIG2-like" evidence="4">
    <location>
        <begin position="23"/>
        <end position="123"/>
    </location>
</feature>
<comment type="similarity">
    <text evidence="1">Belongs to the gamma-glutamylcyclotransferase family.</text>
</comment>
<evidence type="ECO:0000313" key="6">
    <source>
        <dbReference type="Proteomes" id="UP000269721"/>
    </source>
</evidence>
<dbReference type="SUPFAM" id="SSF110857">
    <property type="entry name" value="Gamma-glutamyl cyclotransferase-like"/>
    <property type="match status" value="1"/>
</dbReference>
<evidence type="ECO:0000259" key="4">
    <source>
        <dbReference type="Pfam" id="PF06094"/>
    </source>
</evidence>
<evidence type="ECO:0000313" key="5">
    <source>
        <dbReference type="EMBL" id="RKO93077.1"/>
    </source>
</evidence>
<evidence type="ECO:0000256" key="3">
    <source>
        <dbReference type="ARBA" id="ARBA00030602"/>
    </source>
</evidence>
<sequence>MSPPKPATISAKPLPAGASPRPVFCYGSLMAAEVYARVGHRRHALVGFPYPALRPSQPADEVLGVLVHVQTHEEIRILDRFESDDYDRTTVMVTTRGETAQEVEADVYMWQGDMDILSNTDWDFAGFVEREMKGWLGGGEVREVTERADAGLGARKLQ</sequence>
<reference evidence="6" key="1">
    <citation type="journal article" date="2018" name="Nat. Microbiol.">
        <title>Leveraging single-cell genomics to expand the fungal tree of life.</title>
        <authorList>
            <person name="Ahrendt S.R."/>
            <person name="Quandt C.A."/>
            <person name="Ciobanu D."/>
            <person name="Clum A."/>
            <person name="Salamov A."/>
            <person name="Andreopoulos B."/>
            <person name="Cheng J.F."/>
            <person name="Woyke T."/>
            <person name="Pelin A."/>
            <person name="Henrissat B."/>
            <person name="Reynolds N.K."/>
            <person name="Benny G.L."/>
            <person name="Smith M.E."/>
            <person name="James T.Y."/>
            <person name="Grigoriev I.V."/>
        </authorList>
    </citation>
    <scope>NUCLEOTIDE SEQUENCE [LARGE SCALE GENOMIC DNA]</scope>
</reference>
<proteinExistence type="inferred from homology"/>
<dbReference type="Proteomes" id="UP000269721">
    <property type="component" value="Unassembled WGS sequence"/>
</dbReference>
<dbReference type="OrthoDB" id="1044435at2759"/>
<keyword evidence="6" id="KW-1185">Reference proteome</keyword>
<dbReference type="AlphaFoldDB" id="A0A4V1ISC5"/>
<dbReference type="GO" id="GO:0016740">
    <property type="term" value="F:transferase activity"/>
    <property type="evidence" value="ECO:0007669"/>
    <property type="project" value="UniProtKB-KW"/>
</dbReference>
<accession>A0A4V1ISC5</accession>
<dbReference type="PANTHER" id="PTHR31544:SF2">
    <property type="entry name" value="AIG2-LIKE PROTEIN D"/>
    <property type="match status" value="1"/>
</dbReference>
<protein>
    <recommendedName>
        <fullName evidence="3">Putative gamma-glutamylcyclotransferase</fullName>
    </recommendedName>
</protein>
<gene>
    <name evidence="5" type="ORF">BDK51DRAFT_44065</name>
</gene>
<evidence type="ECO:0000256" key="2">
    <source>
        <dbReference type="ARBA" id="ARBA00022679"/>
    </source>
</evidence>
<dbReference type="EMBL" id="KZ994385">
    <property type="protein sequence ID" value="RKO93077.1"/>
    <property type="molecule type" value="Genomic_DNA"/>
</dbReference>
<evidence type="ECO:0000256" key="1">
    <source>
        <dbReference type="ARBA" id="ARBA00008861"/>
    </source>
</evidence>
<organism evidence="5 6">
    <name type="scientific">Blyttiomyces helicus</name>
    <dbReference type="NCBI Taxonomy" id="388810"/>
    <lineage>
        <taxon>Eukaryota</taxon>
        <taxon>Fungi</taxon>
        <taxon>Fungi incertae sedis</taxon>
        <taxon>Chytridiomycota</taxon>
        <taxon>Chytridiomycota incertae sedis</taxon>
        <taxon>Chytridiomycetes</taxon>
        <taxon>Chytridiomycetes incertae sedis</taxon>
        <taxon>Blyttiomyces</taxon>
    </lineage>
</organism>
<dbReference type="InterPro" id="IPR013024">
    <property type="entry name" value="GGCT-like"/>
</dbReference>
<dbReference type="PANTHER" id="PTHR31544">
    <property type="entry name" value="AIG2-LIKE PROTEIN D"/>
    <property type="match status" value="1"/>
</dbReference>
<dbReference type="InterPro" id="IPR045038">
    <property type="entry name" value="AIG2-like"/>
</dbReference>
<dbReference type="CDD" id="cd06661">
    <property type="entry name" value="GGCT_like"/>
    <property type="match status" value="1"/>
</dbReference>
<name>A0A4V1ISC5_9FUNG</name>
<dbReference type="InterPro" id="IPR009288">
    <property type="entry name" value="AIG2-like_dom"/>
</dbReference>